<gene>
    <name evidence="1" type="ORF">DPMN_160681</name>
</gene>
<reference evidence="1" key="2">
    <citation type="submission" date="2020-11" db="EMBL/GenBank/DDBJ databases">
        <authorList>
            <person name="McCartney M.A."/>
            <person name="Auch B."/>
            <person name="Kono T."/>
            <person name="Mallez S."/>
            <person name="Becker A."/>
            <person name="Gohl D.M."/>
            <person name="Silverstein K.A.T."/>
            <person name="Koren S."/>
            <person name="Bechman K.B."/>
            <person name="Herman A."/>
            <person name="Abrahante J.E."/>
            <person name="Garbe J."/>
        </authorList>
    </citation>
    <scope>NUCLEOTIDE SEQUENCE</scope>
    <source>
        <strain evidence="1">Duluth1</strain>
        <tissue evidence="1">Whole animal</tissue>
    </source>
</reference>
<evidence type="ECO:0000313" key="1">
    <source>
        <dbReference type="EMBL" id="KAH3782762.1"/>
    </source>
</evidence>
<comment type="caution">
    <text evidence="1">The sequence shown here is derived from an EMBL/GenBank/DDBJ whole genome shotgun (WGS) entry which is preliminary data.</text>
</comment>
<dbReference type="PANTHER" id="PTHR14499:SF145">
    <property type="entry name" value="POTASSIUM CHANNEL REGULATORY PROTEIN-LIKE"/>
    <property type="match status" value="1"/>
</dbReference>
<protein>
    <recommendedName>
        <fullName evidence="3">Potassium channel tetramerisation-type BTB domain-containing protein</fullName>
    </recommendedName>
</protein>
<name>A0A9D4ERP8_DREPO</name>
<accession>A0A9D4ERP8</accession>
<proteinExistence type="predicted"/>
<keyword evidence="2" id="KW-1185">Reference proteome</keyword>
<evidence type="ECO:0008006" key="3">
    <source>
        <dbReference type="Google" id="ProtNLM"/>
    </source>
</evidence>
<dbReference type="Gene3D" id="3.30.710.10">
    <property type="entry name" value="Potassium Channel Kv1.1, Chain A"/>
    <property type="match status" value="1"/>
</dbReference>
<evidence type="ECO:0000313" key="2">
    <source>
        <dbReference type="Proteomes" id="UP000828390"/>
    </source>
</evidence>
<sequence length="188" mass="21773">MLAAMFSGRHVINQDKDGRYVIDCDGKIFRHILEFLRFKTLRPVDVSEAVHMCSEYFQLLELSKSLRTYSSVSRSLELSALNERMPKYHLLTDKVIKCLSKSMAKQKDTLGITVTKFGCTCCKPFQHQFQLLEMHQITWLGVCIPREIQLDNLSKFAKEEVFFSTSNQLQARGYGPYFGGYWGYFISI</sequence>
<dbReference type="InterPro" id="IPR011333">
    <property type="entry name" value="SKP1/BTB/POZ_sf"/>
</dbReference>
<dbReference type="EMBL" id="JAIWYP010000008">
    <property type="protein sequence ID" value="KAH3782762.1"/>
    <property type="molecule type" value="Genomic_DNA"/>
</dbReference>
<organism evidence="1 2">
    <name type="scientific">Dreissena polymorpha</name>
    <name type="common">Zebra mussel</name>
    <name type="synonym">Mytilus polymorpha</name>
    <dbReference type="NCBI Taxonomy" id="45954"/>
    <lineage>
        <taxon>Eukaryota</taxon>
        <taxon>Metazoa</taxon>
        <taxon>Spiralia</taxon>
        <taxon>Lophotrochozoa</taxon>
        <taxon>Mollusca</taxon>
        <taxon>Bivalvia</taxon>
        <taxon>Autobranchia</taxon>
        <taxon>Heteroconchia</taxon>
        <taxon>Euheterodonta</taxon>
        <taxon>Imparidentia</taxon>
        <taxon>Neoheterodontei</taxon>
        <taxon>Myida</taxon>
        <taxon>Dreissenoidea</taxon>
        <taxon>Dreissenidae</taxon>
        <taxon>Dreissena</taxon>
    </lineage>
</organism>
<reference evidence="1" key="1">
    <citation type="journal article" date="2019" name="bioRxiv">
        <title>The Genome of the Zebra Mussel, Dreissena polymorpha: A Resource for Invasive Species Research.</title>
        <authorList>
            <person name="McCartney M.A."/>
            <person name="Auch B."/>
            <person name="Kono T."/>
            <person name="Mallez S."/>
            <person name="Zhang Y."/>
            <person name="Obille A."/>
            <person name="Becker A."/>
            <person name="Abrahante J.E."/>
            <person name="Garbe J."/>
            <person name="Badalamenti J.P."/>
            <person name="Herman A."/>
            <person name="Mangelson H."/>
            <person name="Liachko I."/>
            <person name="Sullivan S."/>
            <person name="Sone E.D."/>
            <person name="Koren S."/>
            <person name="Silverstein K.A.T."/>
            <person name="Beckman K.B."/>
            <person name="Gohl D.M."/>
        </authorList>
    </citation>
    <scope>NUCLEOTIDE SEQUENCE</scope>
    <source>
        <strain evidence="1">Duluth1</strain>
        <tissue evidence="1">Whole animal</tissue>
    </source>
</reference>
<dbReference type="Proteomes" id="UP000828390">
    <property type="component" value="Unassembled WGS sequence"/>
</dbReference>
<dbReference type="PANTHER" id="PTHR14499">
    <property type="entry name" value="POTASSIUM CHANNEL TETRAMERIZATION DOMAIN-CONTAINING"/>
    <property type="match status" value="1"/>
</dbReference>
<dbReference type="SUPFAM" id="SSF54695">
    <property type="entry name" value="POZ domain"/>
    <property type="match status" value="1"/>
</dbReference>
<dbReference type="AlphaFoldDB" id="A0A9D4ERP8"/>